<dbReference type="SMR" id="A0A0E3PUE4"/>
<dbReference type="NCBIfam" id="NF002162">
    <property type="entry name" value="PRK00994.1"/>
    <property type="match status" value="1"/>
</dbReference>
<evidence type="ECO:0000256" key="7">
    <source>
        <dbReference type="HAMAP-Rule" id="MF_00058"/>
    </source>
</evidence>
<dbReference type="InterPro" id="IPR036080">
    <property type="entry name" value="MTD_sf"/>
</dbReference>
<evidence type="ECO:0000313" key="9">
    <source>
        <dbReference type="Proteomes" id="UP000033058"/>
    </source>
</evidence>
<evidence type="ECO:0000256" key="6">
    <source>
        <dbReference type="ARBA" id="ARBA00031410"/>
    </source>
</evidence>
<dbReference type="HOGENOM" id="CLU_1006890_0_0_2"/>
<comment type="pathway">
    <text evidence="7">One-carbon metabolism; methanogenesis from CO(2); 5,10-methylene-5,6,7,8-tetrahydromethanopterin from 5,10-methenyl-5,6,7,8-tetrahydromethanopterin (coenzyme F420 route): step 1/1.</text>
</comment>
<comment type="similarity">
    <text evidence="1 7">Belongs to the MTD family.</text>
</comment>
<evidence type="ECO:0000313" key="8">
    <source>
        <dbReference type="EMBL" id="AKB39194.1"/>
    </source>
</evidence>
<evidence type="ECO:0000256" key="2">
    <source>
        <dbReference type="ARBA" id="ARBA00012904"/>
    </source>
</evidence>
<keyword evidence="4 7" id="KW-0554">One-carbon metabolism</keyword>
<dbReference type="Proteomes" id="UP000033058">
    <property type="component" value="Chromosome"/>
</dbReference>
<gene>
    <name evidence="7" type="primary">mtd</name>
    <name evidence="8" type="ORF">MSMAW_0203</name>
</gene>
<dbReference type="GO" id="GO:0019386">
    <property type="term" value="P:methanogenesis, from carbon dioxide"/>
    <property type="evidence" value="ECO:0007669"/>
    <property type="project" value="UniProtKB-UniRule"/>
</dbReference>
<sequence length="279" mass="30240">MKKMVNIGFIKMGNLGMSQVINLIQDEIAAREGITVRVFGTGAKMAPADAADTESFKQWNADFVVIISPNAAAPGPTAAREIWKDVPCIIVSDGPTKKEAREAFEQEGFGYIILPVDPLIGAKREFLDSVEMASFNADAMKVLSICGVVRLIQEELDKVTEQVASGKSGKDLELPHIFAKPEKCVEHAGFANPYAKSKALAALHMAEKVAQVNFPACFMLKEIEQVCLTAAAGHEIMGAAAQLANQAREIEKSNDTVSRMPHAKNGAVLKKVRLYEKPE</sequence>
<evidence type="ECO:0000256" key="3">
    <source>
        <dbReference type="ARBA" id="ARBA00014062"/>
    </source>
</evidence>
<dbReference type="GO" id="GO:0030268">
    <property type="term" value="F:methylenetetrahydromethanopterin dehydrogenase activity"/>
    <property type="evidence" value="ECO:0007669"/>
    <property type="project" value="UniProtKB-UniRule"/>
</dbReference>
<dbReference type="AlphaFoldDB" id="A0A0E3PUE4"/>
<dbReference type="InterPro" id="IPR002844">
    <property type="entry name" value="MTD"/>
</dbReference>
<dbReference type="SUPFAM" id="SSF102324">
    <property type="entry name" value="F420-dependent methylenetetrahydromethanopterin dehydrogenase (MTD)"/>
    <property type="match status" value="1"/>
</dbReference>
<name>A0A0E3PUE4_METMZ</name>
<dbReference type="Gene3D" id="6.10.140.120">
    <property type="match status" value="1"/>
</dbReference>
<accession>A0A0E3PUE4</accession>
<dbReference type="Gene3D" id="3.40.50.10830">
    <property type="entry name" value="F420-dependent methylenetetrahydromethanopterin dehydrogenase (MTD)"/>
    <property type="match status" value="1"/>
</dbReference>
<reference evidence="8 9" key="1">
    <citation type="submission" date="2014-07" db="EMBL/GenBank/DDBJ databases">
        <title>Methanogenic archaea and the global carbon cycle.</title>
        <authorList>
            <person name="Henriksen J.R."/>
            <person name="Luke J."/>
            <person name="Reinhart S."/>
            <person name="Benedict M.N."/>
            <person name="Youngblut N.D."/>
            <person name="Metcalf M.E."/>
            <person name="Whitaker R.J."/>
            <person name="Metcalf W.W."/>
        </authorList>
    </citation>
    <scope>NUCLEOTIDE SEQUENCE [LARGE SCALE GENOMIC DNA]</scope>
    <source>
        <strain evidence="8 9">WWM610</strain>
    </source>
</reference>
<organism evidence="8 9">
    <name type="scientific">Methanosarcina mazei WWM610</name>
    <dbReference type="NCBI Taxonomy" id="1434117"/>
    <lineage>
        <taxon>Archaea</taxon>
        <taxon>Methanobacteriati</taxon>
        <taxon>Methanobacteriota</taxon>
        <taxon>Stenosarchaea group</taxon>
        <taxon>Methanomicrobia</taxon>
        <taxon>Methanosarcinales</taxon>
        <taxon>Methanosarcinaceae</taxon>
        <taxon>Methanosarcina</taxon>
    </lineage>
</organism>
<keyword evidence="5 7" id="KW-0560">Oxidoreductase</keyword>
<dbReference type="UniPathway" id="UPA00640">
    <property type="reaction ID" value="UER00695"/>
</dbReference>
<keyword evidence="7" id="KW-0484">Methanogenesis</keyword>
<dbReference type="HAMAP" id="MF_00058">
    <property type="entry name" value="MTD"/>
    <property type="match status" value="1"/>
</dbReference>
<evidence type="ECO:0000256" key="1">
    <source>
        <dbReference type="ARBA" id="ARBA00007842"/>
    </source>
</evidence>
<dbReference type="PIRSF" id="PIRSF005627">
    <property type="entry name" value="MTD"/>
    <property type="match status" value="1"/>
</dbReference>
<comment type="catalytic activity">
    <reaction evidence="7">
        <text>5,10-methylenetetrahydromethanopterin + oxidized coenzyme F420-(gamma-L-Glu)(n) + 2 H(+) = 5,10-methenyl-5,6,7,8-tetrahydromethanopterin + reduced coenzyme F420-(gamma-L-Glu)(n)</text>
        <dbReference type="Rhea" id="RHEA:16721"/>
        <dbReference type="Rhea" id="RHEA-COMP:12939"/>
        <dbReference type="Rhea" id="RHEA-COMP:14378"/>
        <dbReference type="ChEBI" id="CHEBI:15378"/>
        <dbReference type="ChEBI" id="CHEBI:57818"/>
        <dbReference type="ChEBI" id="CHEBI:58337"/>
        <dbReference type="ChEBI" id="CHEBI:133980"/>
        <dbReference type="ChEBI" id="CHEBI:139511"/>
        <dbReference type="EC" id="1.5.98.1"/>
    </reaction>
</comment>
<comment type="function">
    <text evidence="7">Catalyzes the reversible reduction of methenyl-H(4)MPT(+) to methylene-H(4)MPT.</text>
</comment>
<dbReference type="Pfam" id="PF01993">
    <property type="entry name" value="MTD"/>
    <property type="match status" value="1"/>
</dbReference>
<dbReference type="GO" id="GO:0006730">
    <property type="term" value="P:one-carbon metabolic process"/>
    <property type="evidence" value="ECO:0007669"/>
    <property type="project" value="UniProtKB-UniRule"/>
</dbReference>
<protein>
    <recommendedName>
        <fullName evidence="3 7">F420-dependent methylenetetrahydromethanopterin dehydrogenase</fullName>
        <shortName evidence="7">MTD</shortName>
        <ecNumber evidence="2 7">1.5.98.1</ecNumber>
    </recommendedName>
    <alternativeName>
        <fullName evidence="6 7">Coenzyme F420-dependent N5,N10-methylenetetrahydromethanopterin dehydrogenase</fullName>
    </alternativeName>
</protein>
<dbReference type="GO" id="GO:0008901">
    <property type="term" value="F:ferredoxin hydrogenase activity"/>
    <property type="evidence" value="ECO:0007669"/>
    <property type="project" value="InterPro"/>
</dbReference>
<dbReference type="EC" id="1.5.98.1" evidence="2 7"/>
<dbReference type="PATRIC" id="fig|1434117.4.peg.240"/>
<proteinExistence type="inferred from homology"/>
<dbReference type="EMBL" id="CP009509">
    <property type="protein sequence ID" value="AKB39194.1"/>
    <property type="molecule type" value="Genomic_DNA"/>
</dbReference>
<evidence type="ECO:0000256" key="5">
    <source>
        <dbReference type="ARBA" id="ARBA00023002"/>
    </source>
</evidence>
<evidence type="ECO:0000256" key="4">
    <source>
        <dbReference type="ARBA" id="ARBA00022563"/>
    </source>
</evidence>